<reference evidence="1 2" key="1">
    <citation type="submission" date="2018-03" db="EMBL/GenBank/DDBJ databases">
        <title>Streptomyces dioscori sp. nov., a novel endophytic actinobacterium isolated from bulbil of Dioscorea bulbifera L.</title>
        <authorList>
            <person name="Zhikuan W."/>
        </authorList>
    </citation>
    <scope>NUCLEOTIDE SEQUENCE [LARGE SCALE GENOMIC DNA]</scope>
    <source>
        <strain evidence="1 2">A217</strain>
    </source>
</reference>
<name>A0A2P8QCA1_9ACTN</name>
<keyword evidence="2" id="KW-1185">Reference proteome</keyword>
<evidence type="ECO:0000313" key="1">
    <source>
        <dbReference type="EMBL" id="PSM43895.1"/>
    </source>
</evidence>
<comment type="caution">
    <text evidence="1">The sequence shown here is derived from an EMBL/GenBank/DDBJ whole genome shotgun (WGS) entry which is preliminary data.</text>
</comment>
<dbReference type="AlphaFoldDB" id="A0A2P8QCA1"/>
<dbReference type="EMBL" id="PYBJ01000004">
    <property type="protein sequence ID" value="PSM43895.1"/>
    <property type="molecule type" value="Genomic_DNA"/>
</dbReference>
<evidence type="ECO:0000313" key="2">
    <source>
        <dbReference type="Proteomes" id="UP000240429"/>
    </source>
</evidence>
<accession>A0A2P8QCA1</accession>
<organism evidence="1 2">
    <name type="scientific">Streptomyces dioscori</name>
    <dbReference type="NCBI Taxonomy" id="2109333"/>
    <lineage>
        <taxon>Bacteria</taxon>
        <taxon>Bacillati</taxon>
        <taxon>Actinomycetota</taxon>
        <taxon>Actinomycetes</taxon>
        <taxon>Kitasatosporales</taxon>
        <taxon>Streptomycetaceae</taxon>
        <taxon>Streptomyces</taxon>
        <taxon>Streptomyces aurantiacus group</taxon>
    </lineage>
</organism>
<protein>
    <submittedName>
        <fullName evidence="1">Uncharacterized protein</fullName>
    </submittedName>
</protein>
<proteinExistence type="predicted"/>
<dbReference type="Proteomes" id="UP000240429">
    <property type="component" value="Unassembled WGS sequence"/>
</dbReference>
<sequence>MQIERRLGVSPQERNQCMSEANCPDIFELSDGRFVIIGDDITADVRPLLPADAGIGPSERAVVITRETLTRARSDIPSS</sequence>
<gene>
    <name evidence="1" type="ORF">C6Y14_08670</name>
</gene>